<dbReference type="Pfam" id="PF00535">
    <property type="entry name" value="Glycos_transf_2"/>
    <property type="match status" value="1"/>
</dbReference>
<comment type="caution">
    <text evidence="2">The sequence shown here is derived from an EMBL/GenBank/DDBJ whole genome shotgun (WGS) entry which is preliminary data.</text>
</comment>
<name>A0A2T2WUH3_9FIRM</name>
<dbReference type="AlphaFoldDB" id="A0A2T2WUH3"/>
<protein>
    <recommendedName>
        <fullName evidence="1">Glycosyltransferase 2-like domain-containing protein</fullName>
    </recommendedName>
</protein>
<evidence type="ECO:0000313" key="3">
    <source>
        <dbReference type="Proteomes" id="UP000242699"/>
    </source>
</evidence>
<dbReference type="Proteomes" id="UP000242699">
    <property type="component" value="Unassembled WGS sequence"/>
</dbReference>
<sequence length="355" mass="41390">MMTNHLSNRCFRGREVMSQPEVSIITLTYNHAKYIAECLDSVYRQSFQSWEQIIIDDGSTDGTWDIIQQYVQKDSRFRAYQQEHVGPFRMVETYNRALFHATGKLIAILEGDDSWPPHKLKTQTVLHEPGIIFSYGRTLIIDENNSIIRPYSNFEWDDKPLPAQKLRMELLCRQAGIMPVSVMLDRDTLLSIGGFRSERIAMPDGSFCIFPSADYATFIRYLFNDGYVRRSNDVLGHWRQHTTQTTHVYENIFHEGAFQLALQGLYASRERNKYKHLYRSHRKFASGFYLNVLRRALMDGDKIRAKMAIRRLLWWGGSKRRLEAIYGFLALLVGMNMETPFALYEKILAVNKGED</sequence>
<dbReference type="GO" id="GO:0016758">
    <property type="term" value="F:hexosyltransferase activity"/>
    <property type="evidence" value="ECO:0007669"/>
    <property type="project" value="UniProtKB-ARBA"/>
</dbReference>
<dbReference type="InterPro" id="IPR029044">
    <property type="entry name" value="Nucleotide-diphossugar_trans"/>
</dbReference>
<feature type="domain" description="Glycosyltransferase 2-like" evidence="1">
    <location>
        <begin position="23"/>
        <end position="159"/>
    </location>
</feature>
<reference evidence="2 3" key="1">
    <citation type="journal article" date="2014" name="BMC Genomics">
        <title>Comparison of environmental and isolate Sulfobacillus genomes reveals diverse carbon, sulfur, nitrogen, and hydrogen metabolisms.</title>
        <authorList>
            <person name="Justice N.B."/>
            <person name="Norman A."/>
            <person name="Brown C.T."/>
            <person name="Singh A."/>
            <person name="Thomas B.C."/>
            <person name="Banfield J.F."/>
        </authorList>
    </citation>
    <scope>NUCLEOTIDE SEQUENCE [LARGE SCALE GENOMIC DNA]</scope>
    <source>
        <strain evidence="2">AMDSBA1</strain>
    </source>
</reference>
<dbReference type="PANTHER" id="PTHR22916:SF3">
    <property type="entry name" value="UDP-GLCNAC:BETAGAL BETA-1,3-N-ACETYLGLUCOSAMINYLTRANSFERASE-LIKE PROTEIN 1"/>
    <property type="match status" value="1"/>
</dbReference>
<proteinExistence type="predicted"/>
<dbReference type="SUPFAM" id="SSF53448">
    <property type="entry name" value="Nucleotide-diphospho-sugar transferases"/>
    <property type="match status" value="1"/>
</dbReference>
<dbReference type="InterPro" id="IPR001173">
    <property type="entry name" value="Glyco_trans_2-like"/>
</dbReference>
<organism evidence="2 3">
    <name type="scientific">Sulfobacillus benefaciens</name>
    <dbReference type="NCBI Taxonomy" id="453960"/>
    <lineage>
        <taxon>Bacteria</taxon>
        <taxon>Bacillati</taxon>
        <taxon>Bacillota</taxon>
        <taxon>Clostridia</taxon>
        <taxon>Eubacteriales</taxon>
        <taxon>Clostridiales Family XVII. Incertae Sedis</taxon>
        <taxon>Sulfobacillus</taxon>
    </lineage>
</organism>
<dbReference type="Gene3D" id="3.90.550.10">
    <property type="entry name" value="Spore Coat Polysaccharide Biosynthesis Protein SpsA, Chain A"/>
    <property type="match status" value="1"/>
</dbReference>
<accession>A0A2T2WUH3</accession>
<evidence type="ECO:0000313" key="2">
    <source>
        <dbReference type="EMBL" id="PSR25873.1"/>
    </source>
</evidence>
<gene>
    <name evidence="2" type="ORF">C7B43_15880</name>
</gene>
<dbReference type="PANTHER" id="PTHR22916">
    <property type="entry name" value="GLYCOSYLTRANSFERASE"/>
    <property type="match status" value="1"/>
</dbReference>
<dbReference type="EMBL" id="PXYT01000048">
    <property type="protein sequence ID" value="PSR25873.1"/>
    <property type="molecule type" value="Genomic_DNA"/>
</dbReference>
<evidence type="ECO:0000259" key="1">
    <source>
        <dbReference type="Pfam" id="PF00535"/>
    </source>
</evidence>